<evidence type="ECO:0000313" key="1">
    <source>
        <dbReference type="EMBL" id="KYM92228.1"/>
    </source>
</evidence>
<dbReference type="EMBL" id="KQ976403">
    <property type="protein sequence ID" value="KYM92228.1"/>
    <property type="molecule type" value="Genomic_DNA"/>
</dbReference>
<sequence length="110" mass="11859">MDGVVPADAHVPVTAVHLVCFPPALEIGVNDGKNNADEKNKIREGKVTKEKRREGTRIRSVYEATSFQAKCIQSAQAQNFPNPFLAVVHGVLQELADVGTAGNAVHGRRT</sequence>
<proteinExistence type="predicted"/>
<name>A0A195BW83_9HYME</name>
<reference evidence="1 2" key="1">
    <citation type="submission" date="2015-09" db="EMBL/GenBank/DDBJ databases">
        <title>Atta colombica WGS genome.</title>
        <authorList>
            <person name="Nygaard S."/>
            <person name="Hu H."/>
            <person name="Boomsma J."/>
            <person name="Zhang G."/>
        </authorList>
    </citation>
    <scope>NUCLEOTIDE SEQUENCE [LARGE SCALE GENOMIC DNA]</scope>
    <source>
        <strain evidence="1">Treedump-2</strain>
        <tissue evidence="1">Whole body</tissue>
    </source>
</reference>
<evidence type="ECO:0000313" key="2">
    <source>
        <dbReference type="Proteomes" id="UP000078540"/>
    </source>
</evidence>
<dbReference type="AlphaFoldDB" id="A0A195BW83"/>
<keyword evidence="2" id="KW-1185">Reference proteome</keyword>
<gene>
    <name evidence="1" type="ORF">ALC53_01291</name>
</gene>
<organism evidence="1 2">
    <name type="scientific">Atta colombica</name>
    <dbReference type="NCBI Taxonomy" id="520822"/>
    <lineage>
        <taxon>Eukaryota</taxon>
        <taxon>Metazoa</taxon>
        <taxon>Ecdysozoa</taxon>
        <taxon>Arthropoda</taxon>
        <taxon>Hexapoda</taxon>
        <taxon>Insecta</taxon>
        <taxon>Pterygota</taxon>
        <taxon>Neoptera</taxon>
        <taxon>Endopterygota</taxon>
        <taxon>Hymenoptera</taxon>
        <taxon>Apocrita</taxon>
        <taxon>Aculeata</taxon>
        <taxon>Formicoidea</taxon>
        <taxon>Formicidae</taxon>
        <taxon>Myrmicinae</taxon>
        <taxon>Atta</taxon>
    </lineage>
</organism>
<accession>A0A195BW83</accession>
<protein>
    <submittedName>
        <fullName evidence="1">Uncharacterized protein</fullName>
    </submittedName>
</protein>
<dbReference type="Proteomes" id="UP000078540">
    <property type="component" value="Unassembled WGS sequence"/>
</dbReference>